<dbReference type="Proteomes" id="UP001054837">
    <property type="component" value="Unassembled WGS sequence"/>
</dbReference>
<feature type="compositionally biased region" description="Polar residues" evidence="1">
    <location>
        <begin position="59"/>
        <end position="74"/>
    </location>
</feature>
<protein>
    <recommendedName>
        <fullName evidence="4">Secreted protein</fullName>
    </recommendedName>
</protein>
<name>A0AAV4VFM9_9ARAC</name>
<dbReference type="AlphaFoldDB" id="A0AAV4VFM9"/>
<sequence length="74" mass="8017">MRFLSGVCGVFALASDCELMCPMPSLRVLASSKKPLTRLCRAPISVCSGQDMDRHAQVSRPNNKMSSAGTDRET</sequence>
<proteinExistence type="predicted"/>
<accession>A0AAV4VFM9</accession>
<comment type="caution">
    <text evidence="2">The sequence shown here is derived from an EMBL/GenBank/DDBJ whole genome shotgun (WGS) entry which is preliminary data.</text>
</comment>
<feature type="region of interest" description="Disordered" evidence="1">
    <location>
        <begin position="51"/>
        <end position="74"/>
    </location>
</feature>
<keyword evidence="3" id="KW-1185">Reference proteome</keyword>
<evidence type="ECO:0008006" key="4">
    <source>
        <dbReference type="Google" id="ProtNLM"/>
    </source>
</evidence>
<gene>
    <name evidence="2" type="ORF">CDAR_546201</name>
</gene>
<reference evidence="2 3" key="1">
    <citation type="submission" date="2021-06" db="EMBL/GenBank/DDBJ databases">
        <title>Caerostris darwini draft genome.</title>
        <authorList>
            <person name="Kono N."/>
            <person name="Arakawa K."/>
        </authorList>
    </citation>
    <scope>NUCLEOTIDE SEQUENCE [LARGE SCALE GENOMIC DNA]</scope>
</reference>
<dbReference type="EMBL" id="BPLQ01012871">
    <property type="protein sequence ID" value="GIY68449.1"/>
    <property type="molecule type" value="Genomic_DNA"/>
</dbReference>
<evidence type="ECO:0000313" key="3">
    <source>
        <dbReference type="Proteomes" id="UP001054837"/>
    </source>
</evidence>
<evidence type="ECO:0000313" key="2">
    <source>
        <dbReference type="EMBL" id="GIY68449.1"/>
    </source>
</evidence>
<evidence type="ECO:0000256" key="1">
    <source>
        <dbReference type="SAM" id="MobiDB-lite"/>
    </source>
</evidence>
<organism evidence="2 3">
    <name type="scientific">Caerostris darwini</name>
    <dbReference type="NCBI Taxonomy" id="1538125"/>
    <lineage>
        <taxon>Eukaryota</taxon>
        <taxon>Metazoa</taxon>
        <taxon>Ecdysozoa</taxon>
        <taxon>Arthropoda</taxon>
        <taxon>Chelicerata</taxon>
        <taxon>Arachnida</taxon>
        <taxon>Araneae</taxon>
        <taxon>Araneomorphae</taxon>
        <taxon>Entelegynae</taxon>
        <taxon>Araneoidea</taxon>
        <taxon>Araneidae</taxon>
        <taxon>Caerostris</taxon>
    </lineage>
</organism>